<accession>A0A829F0J3</accession>
<name>A0A829F0J3_ENTFC</name>
<proteinExistence type="predicted"/>
<feature type="region of interest" description="Disordered" evidence="1">
    <location>
        <begin position="1"/>
        <end position="25"/>
    </location>
</feature>
<evidence type="ECO:0000313" key="3">
    <source>
        <dbReference type="Proteomes" id="UP000013897"/>
    </source>
</evidence>
<gene>
    <name evidence="2" type="ORF">SSM_02774</name>
</gene>
<comment type="caution">
    <text evidence="2">The sequence shown here is derived from an EMBL/GenBank/DDBJ whole genome shotgun (WGS) entry which is preliminary data.</text>
</comment>
<protein>
    <submittedName>
        <fullName evidence="2">Uncharacterized protein</fullName>
    </submittedName>
</protein>
<dbReference type="Proteomes" id="UP000013897">
    <property type="component" value="Unassembled WGS sequence"/>
</dbReference>
<dbReference type="AlphaFoldDB" id="A0A829F0J3"/>
<evidence type="ECO:0000256" key="1">
    <source>
        <dbReference type="SAM" id="MobiDB-lite"/>
    </source>
</evidence>
<reference evidence="2 3" key="1">
    <citation type="submission" date="2013-02" db="EMBL/GenBank/DDBJ databases">
        <title>The Genome Sequence of Enterococcus faecium HM1072.</title>
        <authorList>
            <consortium name="The Broad Institute Genome Sequencing Platform"/>
            <consortium name="The Broad Institute Genome Sequencing Center for Infectious Disease"/>
            <person name="Earl A.M."/>
            <person name="Gilmore M.S."/>
            <person name="Lebreton F."/>
            <person name="Courvalin P."/>
            <person name="Walker B."/>
            <person name="Young S.K."/>
            <person name="Zeng Q."/>
            <person name="Gargeya S."/>
            <person name="Fitzgerald M."/>
            <person name="Haas B."/>
            <person name="Abouelleil A."/>
            <person name="Alvarado L."/>
            <person name="Arachchi H.M."/>
            <person name="Berlin A.M."/>
            <person name="Chapman S.B."/>
            <person name="Dewar J."/>
            <person name="Goldberg J."/>
            <person name="Griggs A."/>
            <person name="Gujja S."/>
            <person name="Hansen M."/>
            <person name="Howarth C."/>
            <person name="Imamovic A."/>
            <person name="Larimer J."/>
            <person name="McCowan C."/>
            <person name="Murphy C."/>
            <person name="Neiman D."/>
            <person name="Pearson M."/>
            <person name="Priest M."/>
            <person name="Roberts A."/>
            <person name="Saif S."/>
            <person name="Shea T."/>
            <person name="Sisk P."/>
            <person name="Sykes S."/>
            <person name="Wortman J."/>
            <person name="Nusbaum C."/>
            <person name="Birren B."/>
        </authorList>
    </citation>
    <scope>NUCLEOTIDE SEQUENCE [LARGE SCALE GENOMIC DNA]</scope>
    <source>
        <strain evidence="2 3">HM1072</strain>
    </source>
</reference>
<evidence type="ECO:0000313" key="2">
    <source>
        <dbReference type="EMBL" id="EOM19172.1"/>
    </source>
</evidence>
<organism evidence="2 3">
    <name type="scientific">Enterococcus faecium EnGen0192</name>
    <dbReference type="NCBI Taxonomy" id="1157487"/>
    <lineage>
        <taxon>Bacteria</taxon>
        <taxon>Bacillati</taxon>
        <taxon>Bacillota</taxon>
        <taxon>Bacilli</taxon>
        <taxon>Lactobacillales</taxon>
        <taxon>Enterococcaceae</taxon>
        <taxon>Enterococcus</taxon>
    </lineage>
</organism>
<sequence>MTDNRPGFFSKPKPDTSYKSIPKPKSAFTSDNSELLENIHAEEDVLKVNNKSLGIPAIVWCEFTALLDSTPDNDYTYELLEELIHERVSRFSHDELQTYNRVLDRKKEQEREKIYKKNQKKKKN</sequence>
<dbReference type="RefSeq" id="WP_010861602.1">
    <property type="nucleotide sequence ID" value="NZ_KB949529.1"/>
</dbReference>
<dbReference type="EMBL" id="AITY01000062">
    <property type="protein sequence ID" value="EOM19172.1"/>
    <property type="molecule type" value="Genomic_DNA"/>
</dbReference>